<protein>
    <recommendedName>
        <fullName evidence="3">DUF559 domain-containing protein</fullName>
    </recommendedName>
</protein>
<dbReference type="EMBL" id="JACHVQ010000001">
    <property type="protein sequence ID" value="MBB2892513.1"/>
    <property type="molecule type" value="Genomic_DNA"/>
</dbReference>
<sequence>MATDASFPISRADALAAGLGDADLRRHYRRVLRGQWISGDRATTRDDLRRAALGLVGSDAFFTHDSAAELHGGITPTTDALHLGIPDDRRVRLPGLVVHRYLDRVPTTHARGFPVTTLPQTFIDLASRWPLVDLVVFGDSIAQQSATAIDEFRSAASAGRGRSIRKARRAAALVVAGAESPYETRIRMLMTLAGLPQPVVQHPILDRNGRVIYRLDLAYPEYRLAIEYDGDYHTNAAQRGKDLARREEIERLGWTFVVGLKTDIHGRPGQLLRRMTSAMASLGMPRPRLSDEWLLHFPG</sequence>
<evidence type="ECO:0008006" key="3">
    <source>
        <dbReference type="Google" id="ProtNLM"/>
    </source>
</evidence>
<dbReference type="Gene3D" id="3.40.960.10">
    <property type="entry name" value="VSR Endonuclease"/>
    <property type="match status" value="1"/>
</dbReference>
<name>A0A839N8P5_9MICO</name>
<dbReference type="Proteomes" id="UP000559182">
    <property type="component" value="Unassembled WGS sequence"/>
</dbReference>
<evidence type="ECO:0000313" key="1">
    <source>
        <dbReference type="EMBL" id="MBB2892513.1"/>
    </source>
</evidence>
<dbReference type="RefSeq" id="WP_183320662.1">
    <property type="nucleotide sequence ID" value="NZ_JACHVQ010000001.1"/>
</dbReference>
<keyword evidence="2" id="KW-1185">Reference proteome</keyword>
<evidence type="ECO:0000313" key="2">
    <source>
        <dbReference type="Proteomes" id="UP000559182"/>
    </source>
</evidence>
<dbReference type="AlphaFoldDB" id="A0A839N8P5"/>
<accession>A0A839N8P5</accession>
<organism evidence="1 2">
    <name type="scientific">Flexivirga oryzae</name>
    <dbReference type="NCBI Taxonomy" id="1794944"/>
    <lineage>
        <taxon>Bacteria</taxon>
        <taxon>Bacillati</taxon>
        <taxon>Actinomycetota</taxon>
        <taxon>Actinomycetes</taxon>
        <taxon>Micrococcales</taxon>
        <taxon>Dermacoccaceae</taxon>
        <taxon>Flexivirga</taxon>
    </lineage>
</organism>
<comment type="caution">
    <text evidence="1">The sequence shown here is derived from an EMBL/GenBank/DDBJ whole genome shotgun (WGS) entry which is preliminary data.</text>
</comment>
<reference evidence="1 2" key="1">
    <citation type="submission" date="2020-08" db="EMBL/GenBank/DDBJ databases">
        <title>Sequencing the genomes of 1000 actinobacteria strains.</title>
        <authorList>
            <person name="Klenk H.-P."/>
        </authorList>
    </citation>
    <scope>NUCLEOTIDE SEQUENCE [LARGE SCALE GENOMIC DNA]</scope>
    <source>
        <strain evidence="1 2">DSM 105369</strain>
    </source>
</reference>
<gene>
    <name evidence="1" type="ORF">FHU39_002497</name>
</gene>
<proteinExistence type="predicted"/>
<dbReference type="InterPro" id="IPR011335">
    <property type="entry name" value="Restrct_endonuc-II-like"/>
</dbReference>
<dbReference type="SUPFAM" id="SSF52980">
    <property type="entry name" value="Restriction endonuclease-like"/>
    <property type="match status" value="1"/>
</dbReference>